<dbReference type="GO" id="GO:0046872">
    <property type="term" value="F:metal ion binding"/>
    <property type="evidence" value="ECO:0007669"/>
    <property type="project" value="UniProtKB-KW"/>
</dbReference>
<evidence type="ECO:0000259" key="8">
    <source>
        <dbReference type="PROSITE" id="PS51007"/>
    </source>
</evidence>
<dbReference type="Pfam" id="PF00034">
    <property type="entry name" value="Cytochrom_C"/>
    <property type="match status" value="1"/>
</dbReference>
<keyword evidence="5 6" id="KW-0408">Iron</keyword>
<dbReference type="AlphaFoldDB" id="A0A2W5N2Q6"/>
<dbReference type="InterPro" id="IPR009056">
    <property type="entry name" value="Cyt_c-like_dom"/>
</dbReference>
<evidence type="ECO:0000313" key="9">
    <source>
        <dbReference type="EMBL" id="PZQ47742.1"/>
    </source>
</evidence>
<reference evidence="9 10" key="1">
    <citation type="submission" date="2017-08" db="EMBL/GenBank/DDBJ databases">
        <title>Infants hospitalized years apart are colonized by the same room-sourced microbial strains.</title>
        <authorList>
            <person name="Brooks B."/>
            <person name="Olm M.R."/>
            <person name="Firek B.A."/>
            <person name="Baker R."/>
            <person name="Thomas B.C."/>
            <person name="Morowitz M.J."/>
            <person name="Banfield J.F."/>
        </authorList>
    </citation>
    <scope>NUCLEOTIDE SEQUENCE [LARGE SCALE GENOMIC DNA]</scope>
    <source>
        <strain evidence="9">S2_005_002_R2_34</strain>
    </source>
</reference>
<proteinExistence type="predicted"/>
<evidence type="ECO:0000256" key="1">
    <source>
        <dbReference type="ARBA" id="ARBA00022448"/>
    </source>
</evidence>
<dbReference type="InterPro" id="IPR036909">
    <property type="entry name" value="Cyt_c-like_dom_sf"/>
</dbReference>
<dbReference type="SUPFAM" id="SSF46626">
    <property type="entry name" value="Cytochrome c"/>
    <property type="match status" value="1"/>
</dbReference>
<feature type="signal peptide" evidence="7">
    <location>
        <begin position="1"/>
        <end position="22"/>
    </location>
</feature>
<evidence type="ECO:0000256" key="3">
    <source>
        <dbReference type="ARBA" id="ARBA00022723"/>
    </source>
</evidence>
<evidence type="ECO:0000256" key="2">
    <source>
        <dbReference type="ARBA" id="ARBA00022617"/>
    </source>
</evidence>
<evidence type="ECO:0000256" key="6">
    <source>
        <dbReference type="PROSITE-ProRule" id="PRU00433"/>
    </source>
</evidence>
<name>A0A2W5N2Q6_RHOSU</name>
<evidence type="ECO:0000256" key="4">
    <source>
        <dbReference type="ARBA" id="ARBA00022982"/>
    </source>
</evidence>
<dbReference type="GO" id="GO:0009055">
    <property type="term" value="F:electron transfer activity"/>
    <property type="evidence" value="ECO:0007669"/>
    <property type="project" value="InterPro"/>
</dbReference>
<gene>
    <name evidence="9" type="ORF">DI556_16125</name>
</gene>
<dbReference type="EMBL" id="QFPW01000015">
    <property type="protein sequence ID" value="PZQ47742.1"/>
    <property type="molecule type" value="Genomic_DNA"/>
</dbReference>
<dbReference type="PRINTS" id="PR00604">
    <property type="entry name" value="CYTCHRMECIAB"/>
</dbReference>
<keyword evidence="7" id="KW-0732">Signal</keyword>
<keyword evidence="1" id="KW-0813">Transport</keyword>
<organism evidence="9 10">
    <name type="scientific">Rhodovulum sulfidophilum</name>
    <name type="common">Rhodobacter sulfidophilus</name>
    <dbReference type="NCBI Taxonomy" id="35806"/>
    <lineage>
        <taxon>Bacteria</taxon>
        <taxon>Pseudomonadati</taxon>
        <taxon>Pseudomonadota</taxon>
        <taxon>Alphaproteobacteria</taxon>
        <taxon>Rhodobacterales</taxon>
        <taxon>Paracoccaceae</taxon>
        <taxon>Rhodovulum</taxon>
    </lineage>
</organism>
<keyword evidence="4" id="KW-0249">Electron transport</keyword>
<dbReference type="Gene3D" id="1.10.760.10">
    <property type="entry name" value="Cytochrome c-like domain"/>
    <property type="match status" value="1"/>
</dbReference>
<feature type="chain" id="PRO_5016125422" evidence="7">
    <location>
        <begin position="23"/>
        <end position="131"/>
    </location>
</feature>
<sequence length="131" mass="14022">MRNRILVALSLLAGCAAVPAFAQDADLAAAGEKVWKRCAACHMIGDGAENRVGPELNKIVGRKAGALEDYKYSDAMVKAGEDGLVWDNDKLFAYLENPKAMVPGTKMAFAGLKKEDDRHAVVAYIDSHGGE</sequence>
<evidence type="ECO:0000256" key="7">
    <source>
        <dbReference type="SAM" id="SignalP"/>
    </source>
</evidence>
<keyword evidence="2 6" id="KW-0349">Heme</keyword>
<dbReference type="PROSITE" id="PS51257">
    <property type="entry name" value="PROKAR_LIPOPROTEIN"/>
    <property type="match status" value="1"/>
</dbReference>
<dbReference type="PANTHER" id="PTHR11961">
    <property type="entry name" value="CYTOCHROME C"/>
    <property type="match status" value="1"/>
</dbReference>
<comment type="caution">
    <text evidence="9">The sequence shown here is derived from an EMBL/GenBank/DDBJ whole genome shotgun (WGS) entry which is preliminary data.</text>
</comment>
<evidence type="ECO:0000313" key="10">
    <source>
        <dbReference type="Proteomes" id="UP000249185"/>
    </source>
</evidence>
<evidence type="ECO:0000256" key="5">
    <source>
        <dbReference type="ARBA" id="ARBA00023004"/>
    </source>
</evidence>
<accession>A0A2W5N2Q6</accession>
<dbReference type="GO" id="GO:0020037">
    <property type="term" value="F:heme binding"/>
    <property type="evidence" value="ECO:0007669"/>
    <property type="project" value="InterPro"/>
</dbReference>
<dbReference type="PROSITE" id="PS51007">
    <property type="entry name" value="CYTC"/>
    <property type="match status" value="1"/>
</dbReference>
<keyword evidence="3 6" id="KW-0479">Metal-binding</keyword>
<protein>
    <submittedName>
        <fullName evidence="9">Cytochrome c family protein</fullName>
    </submittedName>
</protein>
<feature type="domain" description="Cytochrome c" evidence="8">
    <location>
        <begin position="26"/>
        <end position="129"/>
    </location>
</feature>
<dbReference type="Proteomes" id="UP000249185">
    <property type="component" value="Unassembled WGS sequence"/>
</dbReference>
<dbReference type="InterPro" id="IPR002327">
    <property type="entry name" value="Cyt_c_1A/1B"/>
</dbReference>